<dbReference type="EMBL" id="AEEC02000003">
    <property type="protein sequence ID" value="EOA06305.1"/>
    <property type="molecule type" value="Genomic_DNA"/>
</dbReference>
<dbReference type="Pfam" id="PF00710">
    <property type="entry name" value="Asparaginase"/>
    <property type="match status" value="1"/>
</dbReference>
<dbReference type="PROSITE" id="PS51732">
    <property type="entry name" value="ASN_GLN_ASE_3"/>
    <property type="match status" value="1"/>
</dbReference>
<dbReference type="PIRSF" id="PIRSF500176">
    <property type="entry name" value="L_ASNase"/>
    <property type="match status" value="1"/>
</dbReference>
<dbReference type="InterPro" id="IPR006034">
    <property type="entry name" value="Asparaginase/glutaminase-like"/>
</dbReference>
<feature type="active site" description="O-isoaspartyl threonine intermediate" evidence="2">
    <location>
        <position position="21"/>
    </location>
</feature>
<dbReference type="InterPro" id="IPR027473">
    <property type="entry name" value="L-asparaginase_C"/>
</dbReference>
<comment type="similarity">
    <text evidence="1">Belongs to the asparaginase 1 family.</text>
</comment>
<accession>A0AAI9N5A9</accession>
<dbReference type="Gene3D" id="3.40.50.1170">
    <property type="entry name" value="L-asparaginase, N-terminal domain"/>
    <property type="match status" value="1"/>
</dbReference>
<proteinExistence type="inferred from homology"/>
<organism evidence="5 6">
    <name type="scientific">Herbaspirillum frisingense GSF30</name>
    <dbReference type="NCBI Taxonomy" id="864073"/>
    <lineage>
        <taxon>Bacteria</taxon>
        <taxon>Pseudomonadati</taxon>
        <taxon>Pseudomonadota</taxon>
        <taxon>Betaproteobacteria</taxon>
        <taxon>Burkholderiales</taxon>
        <taxon>Oxalobacteraceae</taxon>
        <taxon>Herbaspirillum</taxon>
    </lineage>
</organism>
<feature type="domain" description="Asparaginase/glutaminase C-terminal" evidence="4">
    <location>
        <begin position="231"/>
        <end position="339"/>
    </location>
</feature>
<dbReference type="AlphaFoldDB" id="A0AAI9N5A9"/>
<evidence type="ECO:0000313" key="6">
    <source>
        <dbReference type="Proteomes" id="UP000006772"/>
    </source>
</evidence>
<dbReference type="Pfam" id="PF17763">
    <property type="entry name" value="Asparaginase_C"/>
    <property type="match status" value="1"/>
</dbReference>
<reference evidence="5 6" key="1">
    <citation type="journal article" date="2013" name="Front. Microbiol.">
        <title>The genome of the endophytic bacterium H. frisingense GSF30(T) identifies diverse strategies in the Herbaspirillum genus to interact with plants.</title>
        <authorList>
            <person name="Straub D."/>
            <person name="Rothballer M."/>
            <person name="Hartmann A."/>
            <person name="Ludewig U."/>
        </authorList>
    </citation>
    <scope>NUCLEOTIDE SEQUENCE [LARGE SCALE GENOMIC DNA]</scope>
    <source>
        <strain evidence="5 6">GSF30</strain>
    </source>
</reference>
<name>A0AAI9N5A9_9BURK</name>
<dbReference type="FunFam" id="3.40.50.1170:FF:000001">
    <property type="entry name" value="L-asparaginase 2"/>
    <property type="match status" value="1"/>
</dbReference>
<feature type="domain" description="L-asparaginase N-terminal" evidence="3">
    <location>
        <begin position="12"/>
        <end position="205"/>
    </location>
</feature>
<evidence type="ECO:0000256" key="1">
    <source>
        <dbReference type="ARBA" id="ARBA00010518"/>
    </source>
</evidence>
<dbReference type="PIRSF" id="PIRSF001220">
    <property type="entry name" value="L-ASNase_gatD"/>
    <property type="match status" value="1"/>
</dbReference>
<dbReference type="InterPro" id="IPR037152">
    <property type="entry name" value="L-asparaginase_N_sf"/>
</dbReference>
<dbReference type="SFLD" id="SFLDS00057">
    <property type="entry name" value="Glutaminase/Asparaginase"/>
    <property type="match status" value="1"/>
</dbReference>
<dbReference type="PRINTS" id="PR00139">
    <property type="entry name" value="ASNGLNASE"/>
</dbReference>
<comment type="caution">
    <text evidence="5">The sequence shown here is derived from an EMBL/GenBank/DDBJ whole genome shotgun (WGS) entry which is preliminary data.</text>
</comment>
<dbReference type="InterPro" id="IPR040919">
    <property type="entry name" value="Asparaginase_C"/>
</dbReference>
<evidence type="ECO:0000313" key="5">
    <source>
        <dbReference type="EMBL" id="EOA06305.1"/>
    </source>
</evidence>
<dbReference type="InterPro" id="IPR036152">
    <property type="entry name" value="Asp/glu_Ase-like_sf"/>
</dbReference>
<dbReference type="Gene3D" id="3.40.50.40">
    <property type="match status" value="1"/>
</dbReference>
<protein>
    <submittedName>
        <fullName evidence="5">L-asparaginase AnsB</fullName>
    </submittedName>
</protein>
<gene>
    <name evidence="5" type="ORF">HFRIS_003588</name>
</gene>
<dbReference type="RefSeq" id="WP_006461865.1">
    <property type="nucleotide sequence ID" value="NZ_AEEC02000003.1"/>
</dbReference>
<evidence type="ECO:0000256" key="2">
    <source>
        <dbReference type="PIRSR" id="PIRSR001220-1"/>
    </source>
</evidence>
<dbReference type="PANTHER" id="PTHR11707">
    <property type="entry name" value="L-ASPARAGINASE"/>
    <property type="match status" value="1"/>
</dbReference>
<dbReference type="SUPFAM" id="SSF53774">
    <property type="entry name" value="Glutaminase/Asparaginase"/>
    <property type="match status" value="1"/>
</dbReference>
<dbReference type="InterPro" id="IPR027474">
    <property type="entry name" value="L-asparaginase_N"/>
</dbReference>
<evidence type="ECO:0000259" key="4">
    <source>
        <dbReference type="Pfam" id="PF17763"/>
    </source>
</evidence>
<sequence length="344" mass="35947">MSGLSRASGKPRVAVIGTGGTFAMHARHAFDWVEYSESGVVHPIDDLVEQLDQVDLDIEILPQSFRMIGSTGILPQDWMELAQLIRRTVQDDPGLTGIVVTHGTATMEETAWFLQLATDIRQPIVLTGAQRPLNTSGSDAMANLRAALAVAAAPQAQGQGVLVVMDGMVFAARDVSKAASFELHAFEATPYGPLGRVDADGSVVLRRRVTSSISHSMLPALDMSSSRTLPRVDMVVSYAGADGAAIDGVLAAGARGIISIGLAPGRPANGERAALQRAVAQGVVVVQAARAARGVVPPQAFLQRDGVLAGGDLAAPKLRILLMLILAQSPLPDAAAIQALLLAH</sequence>
<dbReference type="PANTHER" id="PTHR11707:SF28">
    <property type="entry name" value="60 KDA LYSOPHOSPHOLIPASE"/>
    <property type="match status" value="1"/>
</dbReference>
<dbReference type="Proteomes" id="UP000006772">
    <property type="component" value="Unassembled WGS sequence"/>
</dbReference>
<dbReference type="GO" id="GO:0004067">
    <property type="term" value="F:asparaginase activity"/>
    <property type="evidence" value="ECO:0007669"/>
    <property type="project" value="UniProtKB-UniRule"/>
</dbReference>
<dbReference type="SMART" id="SM00870">
    <property type="entry name" value="Asparaginase"/>
    <property type="match status" value="1"/>
</dbReference>
<evidence type="ECO:0000259" key="3">
    <source>
        <dbReference type="Pfam" id="PF00710"/>
    </source>
</evidence>